<keyword evidence="1" id="KW-0472">Membrane</keyword>
<dbReference type="STRING" id="499555.BJL86_0494"/>
<dbReference type="PANTHER" id="PTHR40761">
    <property type="entry name" value="CONSERVED INTEGRAL MEMBRANE ALANINE VALINE AND LEUCINE RICH PROTEIN-RELATED"/>
    <property type="match status" value="1"/>
</dbReference>
<feature type="transmembrane region" description="Helical" evidence="1">
    <location>
        <begin position="6"/>
        <end position="28"/>
    </location>
</feature>
<evidence type="ECO:0000313" key="2">
    <source>
        <dbReference type="EMBL" id="ANI91299.1"/>
    </source>
</evidence>
<sequence>MPATYYAIGLALAAAFTTALGMVLRHAAAEAPSHGESGAQAAIRSIFNWYWLGGTLSSLLGFALQAAALNFGSLLLVQPITVLSLMFTLPLASRFSDRPATRWEWLWASVLTTCVAAIVVYGRPIEGAEHPAWWEWLAAVLAGLAVMGVLSKIARQELRRYRALLLGVTSGIAFAYVAVFAKGLVTRLSADGVIGVVTNGELYGLLIAATVALVVQQASFASGNINQAAPASTVTTPVVSIALGLFLLGERFSVSGWELLVIGGIIVVMAAATVFLARAAEE</sequence>
<organism evidence="2 3">
    <name type="scientific">Dietzia timorensis</name>
    <dbReference type="NCBI Taxonomy" id="499555"/>
    <lineage>
        <taxon>Bacteria</taxon>
        <taxon>Bacillati</taxon>
        <taxon>Actinomycetota</taxon>
        <taxon>Actinomycetes</taxon>
        <taxon>Mycobacteriales</taxon>
        <taxon>Dietziaceae</taxon>
        <taxon>Dietzia</taxon>
    </lineage>
</organism>
<evidence type="ECO:0000313" key="3">
    <source>
        <dbReference type="Proteomes" id="UP000186104"/>
    </source>
</evidence>
<keyword evidence="3" id="KW-1185">Reference proteome</keyword>
<feature type="transmembrane region" description="Helical" evidence="1">
    <location>
        <begin position="74"/>
        <end position="93"/>
    </location>
</feature>
<reference evidence="2 3" key="1">
    <citation type="submission" date="2016-06" db="EMBL/GenBank/DDBJ databases">
        <title>Complete genome sequence of a saline-alkali tolerant type strain Dietzia timorensis ID05-A0528T.</title>
        <authorList>
            <person name="Wu X."/>
        </authorList>
    </citation>
    <scope>NUCLEOTIDE SEQUENCE [LARGE SCALE GENOMIC DNA]</scope>
    <source>
        <strain evidence="2 3">ID05-A0528</strain>
    </source>
</reference>
<evidence type="ECO:0008006" key="4">
    <source>
        <dbReference type="Google" id="ProtNLM"/>
    </source>
</evidence>
<keyword evidence="1" id="KW-1133">Transmembrane helix</keyword>
<feature type="transmembrane region" description="Helical" evidence="1">
    <location>
        <begin position="105"/>
        <end position="121"/>
    </location>
</feature>
<dbReference type="OrthoDB" id="4382070at2"/>
<dbReference type="RefSeq" id="WP_067473523.1">
    <property type="nucleotide sequence ID" value="NZ_CP015961.1"/>
</dbReference>
<gene>
    <name evidence="2" type="ORF">BJL86_0494</name>
</gene>
<dbReference type="EMBL" id="CP015961">
    <property type="protein sequence ID" value="ANI91299.1"/>
    <property type="molecule type" value="Genomic_DNA"/>
</dbReference>
<feature type="transmembrane region" description="Helical" evidence="1">
    <location>
        <begin position="163"/>
        <end position="181"/>
    </location>
</feature>
<keyword evidence="1" id="KW-0812">Transmembrane</keyword>
<evidence type="ECO:0000256" key="1">
    <source>
        <dbReference type="SAM" id="Phobius"/>
    </source>
</evidence>
<feature type="transmembrane region" description="Helical" evidence="1">
    <location>
        <begin position="227"/>
        <end position="247"/>
    </location>
</feature>
<protein>
    <recommendedName>
        <fullName evidence="4">EamA domain-containing protein</fullName>
    </recommendedName>
</protein>
<proteinExistence type="predicted"/>
<dbReference type="NCBIfam" id="NF038012">
    <property type="entry name" value="DMT_1"/>
    <property type="match status" value="1"/>
</dbReference>
<accession>A0A173LHQ1</accession>
<dbReference type="KEGG" id="dtm:BJL86_0494"/>
<dbReference type="AlphaFoldDB" id="A0A173LHQ1"/>
<dbReference type="Proteomes" id="UP000186104">
    <property type="component" value="Chromosome"/>
</dbReference>
<feature type="transmembrane region" description="Helical" evidence="1">
    <location>
        <begin position="259"/>
        <end position="277"/>
    </location>
</feature>
<feature type="transmembrane region" description="Helical" evidence="1">
    <location>
        <begin position="193"/>
        <end position="215"/>
    </location>
</feature>
<dbReference type="PANTHER" id="PTHR40761:SF1">
    <property type="entry name" value="CONSERVED INTEGRAL MEMBRANE ALANINE VALINE AND LEUCINE RICH PROTEIN-RELATED"/>
    <property type="match status" value="1"/>
</dbReference>
<feature type="transmembrane region" description="Helical" evidence="1">
    <location>
        <begin position="49"/>
        <end position="68"/>
    </location>
</feature>
<feature type="transmembrane region" description="Helical" evidence="1">
    <location>
        <begin position="133"/>
        <end position="151"/>
    </location>
</feature>
<name>A0A173LHQ1_9ACTN</name>